<dbReference type="Proteomes" id="UP000215137">
    <property type="component" value="Chromosome"/>
</dbReference>
<dbReference type="InterPro" id="IPR011528">
    <property type="entry name" value="NERD"/>
</dbReference>
<sequence length="301" mass="35508">MAIIKPLNPSHQLQLLRALSVRKEFSLDEKQYFYLLLKGYEGEKRWREYLNGFPSEIPILFDLTLKSNHTIFQVDALMVHQHHITLFEIKNFSGNFTIKDGHWYHSNKEIKNPLIQIERNQTLIRQFVDQHHLQLTFDYLLVFVNPEFMLYDSKPRKNLILPPQIPNLIRNLSQMRHTPTTHHTKIIQTLLTHQTESPLFVIPKYTYQELAKGLFCNKCRNKMERKANRVICPTCKSQCSLENALLDLIHDFSILFPALKVTNQVIFNWCNGIISKSTIRRVLLNNYSLKGSGRGIYYERK</sequence>
<organism evidence="2 3">
    <name type="scientific">Cytobacillus kochii</name>
    <dbReference type="NCBI Taxonomy" id="859143"/>
    <lineage>
        <taxon>Bacteria</taxon>
        <taxon>Bacillati</taxon>
        <taxon>Bacillota</taxon>
        <taxon>Bacilli</taxon>
        <taxon>Bacillales</taxon>
        <taxon>Bacillaceae</taxon>
        <taxon>Cytobacillus</taxon>
    </lineage>
</organism>
<dbReference type="PROSITE" id="PS50965">
    <property type="entry name" value="NERD"/>
    <property type="match status" value="1"/>
</dbReference>
<reference evidence="2 3" key="1">
    <citation type="submission" date="2017-08" db="EMBL/GenBank/DDBJ databases">
        <title>Complete Genome Sequence of Bacillus kochii Oregon-R-modENCODE STRAIN BDGP4, isolated from Drosophila melanogaster gut.</title>
        <authorList>
            <person name="Wan K.H."/>
            <person name="Yu C."/>
            <person name="Park S."/>
            <person name="Hammonds A.S."/>
            <person name="Booth B.W."/>
            <person name="Celniker S.E."/>
        </authorList>
    </citation>
    <scope>NUCLEOTIDE SEQUENCE [LARGE SCALE GENOMIC DNA]</scope>
    <source>
        <strain evidence="2 3">BDGP4</strain>
    </source>
</reference>
<protein>
    <recommendedName>
        <fullName evidence="1">NERD domain-containing protein</fullName>
    </recommendedName>
</protein>
<evidence type="ECO:0000313" key="3">
    <source>
        <dbReference type="Proteomes" id="UP000215137"/>
    </source>
</evidence>
<gene>
    <name evidence="2" type="ORF">CKF48_14880</name>
</gene>
<evidence type="ECO:0000313" key="2">
    <source>
        <dbReference type="EMBL" id="ASV68475.1"/>
    </source>
</evidence>
<accession>A0A248TK01</accession>
<dbReference type="AlphaFoldDB" id="A0A248TK01"/>
<dbReference type="EMBL" id="CP022983">
    <property type="protein sequence ID" value="ASV68475.1"/>
    <property type="molecule type" value="Genomic_DNA"/>
</dbReference>
<name>A0A248TK01_9BACI</name>
<dbReference type="Pfam" id="PF08378">
    <property type="entry name" value="NERD"/>
    <property type="match status" value="1"/>
</dbReference>
<dbReference type="OrthoDB" id="2164794at2"/>
<dbReference type="KEGG" id="bko:CKF48_14880"/>
<proteinExistence type="predicted"/>
<keyword evidence="3" id="KW-1185">Reference proteome</keyword>
<dbReference type="RefSeq" id="WP_095372045.1">
    <property type="nucleotide sequence ID" value="NZ_CP022983.1"/>
</dbReference>
<evidence type="ECO:0000259" key="1">
    <source>
        <dbReference type="PROSITE" id="PS50965"/>
    </source>
</evidence>
<feature type="domain" description="NERD" evidence="1">
    <location>
        <begin position="38"/>
        <end position="147"/>
    </location>
</feature>